<evidence type="ECO:0000259" key="2">
    <source>
        <dbReference type="Pfam" id="PF01636"/>
    </source>
</evidence>
<accession>A0A3A3H4G3</accession>
<dbReference type="InterPro" id="IPR050249">
    <property type="entry name" value="Pseudomonas-type_ThrB"/>
</dbReference>
<keyword evidence="3" id="KW-0808">Transferase</keyword>
<dbReference type="SUPFAM" id="SSF56112">
    <property type="entry name" value="Protein kinase-like (PK-like)"/>
    <property type="match status" value="1"/>
</dbReference>
<evidence type="ECO:0000256" key="1">
    <source>
        <dbReference type="ARBA" id="ARBA00038240"/>
    </source>
</evidence>
<dbReference type="Pfam" id="PF01636">
    <property type="entry name" value="APH"/>
    <property type="match status" value="1"/>
</dbReference>
<comment type="caution">
    <text evidence="3">The sequence shown here is derived from an EMBL/GenBank/DDBJ whole genome shotgun (WGS) entry which is preliminary data.</text>
</comment>
<proteinExistence type="inferred from homology"/>
<dbReference type="Gene3D" id="3.90.1200.10">
    <property type="match status" value="1"/>
</dbReference>
<dbReference type="GO" id="GO:0009088">
    <property type="term" value="P:threonine biosynthetic process"/>
    <property type="evidence" value="ECO:0007669"/>
    <property type="project" value="TreeGrafter"/>
</dbReference>
<gene>
    <name evidence="3" type="ORF">DQX05_00640</name>
</gene>
<name>A0A3A3H4G3_PANTH</name>
<dbReference type="OrthoDB" id="4030632at2"/>
<feature type="domain" description="Aminoglycoside phosphotransferase" evidence="2">
    <location>
        <begin position="23"/>
        <end position="221"/>
    </location>
</feature>
<dbReference type="Proteomes" id="UP000266177">
    <property type="component" value="Unassembled WGS sequence"/>
</dbReference>
<dbReference type="PANTHER" id="PTHR21064">
    <property type="entry name" value="AMINOGLYCOSIDE PHOSPHOTRANSFERASE DOMAIN-CONTAINING PROTEIN-RELATED"/>
    <property type="match status" value="1"/>
</dbReference>
<dbReference type="InterPro" id="IPR011009">
    <property type="entry name" value="Kinase-like_dom_sf"/>
</dbReference>
<evidence type="ECO:0000313" key="3">
    <source>
        <dbReference type="EMBL" id="RJG26583.1"/>
    </source>
</evidence>
<comment type="similarity">
    <text evidence="1">Belongs to the pseudomonas-type ThrB family.</text>
</comment>
<dbReference type="EMBL" id="QYZD01000001">
    <property type="protein sequence ID" value="RJG26583.1"/>
    <property type="molecule type" value="Genomic_DNA"/>
</dbReference>
<keyword evidence="3" id="KW-0418">Kinase</keyword>
<dbReference type="GO" id="GO:0004413">
    <property type="term" value="F:homoserine kinase activity"/>
    <property type="evidence" value="ECO:0007669"/>
    <property type="project" value="TreeGrafter"/>
</dbReference>
<protein>
    <submittedName>
        <fullName evidence="3">Protein kinase</fullName>
    </submittedName>
</protein>
<sequence length="312" mass="36612">MEQQVMRFLNANYPIQIHTAEAVTNEMYRCTGDQGTYYIRVTNYKPYEEQLEEVSWTNALYREGVGVAPAIPSFRGQIVELMPPKDIIVVVYKAAPGIHLPRAEWNAEVLAELGRQIGRMHRITQRYEANHPLRHLGDWHDQEEYNFAKYIPAEETAIQAIAANVLAEVKKLPRERTTYGLLHGHLWLENTLVDRGSSLTMIDFQDCEKHYYMYDLAVPLYSALEFSFPGAGSIRDYGRSIANALIEGYQEEHAIHPEMLKQLPLFLKLKEIFEYNLMHMYWDRERLSEEQIRIMNLYRLRIEHHVPVLEWE</sequence>
<dbReference type="RefSeq" id="WP_119789997.1">
    <property type="nucleotide sequence ID" value="NZ_QYZD01000001.1"/>
</dbReference>
<organism evidence="3 4">
    <name type="scientific">Paenibacillus thiaminolyticus</name>
    <name type="common">Bacillus thiaminolyticus</name>
    <dbReference type="NCBI Taxonomy" id="49283"/>
    <lineage>
        <taxon>Bacteria</taxon>
        <taxon>Bacillati</taxon>
        <taxon>Bacillota</taxon>
        <taxon>Bacilli</taxon>
        <taxon>Bacillales</taxon>
        <taxon>Paenibacillaceae</taxon>
        <taxon>Paenibacillus</taxon>
    </lineage>
</organism>
<dbReference type="PANTHER" id="PTHR21064:SF6">
    <property type="entry name" value="AMINOGLYCOSIDE PHOSPHOTRANSFERASE DOMAIN-CONTAINING PROTEIN"/>
    <property type="match status" value="1"/>
</dbReference>
<reference evidence="3 4" key="1">
    <citation type="submission" date="2018-09" db="EMBL/GenBank/DDBJ databases">
        <title>Paenibacillus SK2017-BO5.</title>
        <authorList>
            <person name="Piskunova J.V."/>
            <person name="Dubiley S.A."/>
            <person name="Severinov K.V."/>
        </authorList>
    </citation>
    <scope>NUCLEOTIDE SEQUENCE [LARGE SCALE GENOMIC DNA]</scope>
    <source>
        <strain evidence="3 4">BO5</strain>
    </source>
</reference>
<dbReference type="InterPro" id="IPR002575">
    <property type="entry name" value="Aminoglycoside_PTrfase"/>
</dbReference>
<dbReference type="AlphaFoldDB" id="A0A3A3H4G3"/>
<evidence type="ECO:0000313" key="4">
    <source>
        <dbReference type="Proteomes" id="UP000266177"/>
    </source>
</evidence>